<keyword evidence="1" id="KW-0175">Coiled coil</keyword>
<reference evidence="2 3" key="1">
    <citation type="submission" date="2018-08" db="EMBL/GenBank/DDBJ databases">
        <title>Genomic Encyclopedia of Type Strains, Phase IV (KMG-IV): sequencing the most valuable type-strain genomes for metagenomic binning, comparative biology and taxonomic classification.</title>
        <authorList>
            <person name="Goeker M."/>
        </authorList>
    </citation>
    <scope>NUCLEOTIDE SEQUENCE [LARGE SCALE GENOMIC DNA]</scope>
    <source>
        <strain evidence="2 3">BW863</strain>
    </source>
</reference>
<evidence type="ECO:0000313" key="3">
    <source>
        <dbReference type="Proteomes" id="UP000256900"/>
    </source>
</evidence>
<keyword evidence="3" id="KW-1185">Reference proteome</keyword>
<dbReference type="OrthoDB" id="128078at2"/>
<dbReference type="Proteomes" id="UP000256900">
    <property type="component" value="Unassembled WGS sequence"/>
</dbReference>
<gene>
    <name evidence="2" type="ORF">DES32_2599</name>
</gene>
<dbReference type="AlphaFoldDB" id="A0A3D9Z070"/>
<feature type="coiled-coil region" evidence="1">
    <location>
        <begin position="50"/>
        <end position="84"/>
    </location>
</feature>
<name>A0A3D9Z070_9HYPH</name>
<evidence type="ECO:0008006" key="4">
    <source>
        <dbReference type="Google" id="ProtNLM"/>
    </source>
</evidence>
<accession>A0A3D9Z070</accession>
<proteinExistence type="predicted"/>
<organism evidence="2 3">
    <name type="scientific">Methylovirgula ligni</name>
    <dbReference type="NCBI Taxonomy" id="569860"/>
    <lineage>
        <taxon>Bacteria</taxon>
        <taxon>Pseudomonadati</taxon>
        <taxon>Pseudomonadota</taxon>
        <taxon>Alphaproteobacteria</taxon>
        <taxon>Hyphomicrobiales</taxon>
        <taxon>Beijerinckiaceae</taxon>
        <taxon>Methylovirgula</taxon>
    </lineage>
</organism>
<comment type="caution">
    <text evidence="2">The sequence shown here is derived from an EMBL/GenBank/DDBJ whole genome shotgun (WGS) entry which is preliminary data.</text>
</comment>
<evidence type="ECO:0000256" key="1">
    <source>
        <dbReference type="SAM" id="Coils"/>
    </source>
</evidence>
<sequence length="586" mass="62064">MKNIATSCDDASVRAPCAAAARAAVRRRGFGRQLLSGAALAALVTTGSVAAKADDSNAELAAEIHALRAQLRHLEARVDKHSVQIHAVQVKTTSYQATAPGAYEPPVPWDKKFHLDGITITPGGFIAMEGVYRTRDTGGIFSPSFGSLPGYWNPLAHNNEIRGSAQQSRFSLLVQGNYNPDTLISGYGEFDFLGASTTANSTESNSYTPRIRHLYTTIDWAGEGLHLLAGQTWSLVTLNQKGITPRNEDIPLTIDGMYVSGFTWARQPQIRLVKDFGNGFWVAASAETPQTGTPCSGGNATGATPGPTTAGVYSVWCSTTTGGGTSAYNTQYKYSLNHIPDFVAKAAYEGNIAGHSLHVEGFGLYTDLYDYAEYTGPGGYLYGNHNDTAGWGGGGSVTLGLLPHWIDLQGSAMIGRGIGRYGSGSLQSAVYAPNGSLTALPELMFLGGAVVHATPSLDLYAYGGEERLLSADSSSVSSFGSPTANNSQCYFLQAAAASPAGCAGNVRDTWELTGGFWDKVYQGAFGSVRVGLQYAYIQDDIFNGSGASAGHPAQSNVHFNDQEVFASLRFYPFDPAPPAPALVTKY</sequence>
<dbReference type="EMBL" id="QUMO01000003">
    <property type="protein sequence ID" value="REF86542.1"/>
    <property type="molecule type" value="Genomic_DNA"/>
</dbReference>
<protein>
    <recommendedName>
        <fullName evidence="4">Porin</fullName>
    </recommendedName>
</protein>
<evidence type="ECO:0000313" key="2">
    <source>
        <dbReference type="EMBL" id="REF86542.1"/>
    </source>
</evidence>
<dbReference type="RefSeq" id="WP_129396451.1">
    <property type="nucleotide sequence ID" value="NZ_CP025086.1"/>
</dbReference>